<evidence type="ECO:0000256" key="5">
    <source>
        <dbReference type="ARBA" id="ARBA00022763"/>
    </source>
</evidence>
<dbReference type="GO" id="GO:0003677">
    <property type="term" value="F:DNA binding"/>
    <property type="evidence" value="ECO:0007669"/>
    <property type="project" value="UniProtKB-KW"/>
</dbReference>
<dbReference type="Proteomes" id="UP001630127">
    <property type="component" value="Unassembled WGS sequence"/>
</dbReference>
<name>A0ABD2XVP3_9GENT</name>
<comment type="subcellular location">
    <subcellularLocation>
        <location evidence="1">Nucleus</location>
    </subcellularLocation>
</comment>
<dbReference type="InterPro" id="IPR006166">
    <property type="entry name" value="ERCC4_domain"/>
</dbReference>
<dbReference type="PANTHER" id="PTHR10150:SF0">
    <property type="entry name" value="DNA REPAIR ENDONUCLEASE XPF"/>
    <property type="match status" value="1"/>
</dbReference>
<dbReference type="GO" id="GO:0005634">
    <property type="term" value="C:nucleus"/>
    <property type="evidence" value="ECO:0007669"/>
    <property type="project" value="UniProtKB-SubCell"/>
</dbReference>
<evidence type="ECO:0000256" key="7">
    <source>
        <dbReference type="ARBA" id="ARBA00023125"/>
    </source>
</evidence>
<feature type="region of interest" description="Disordered" evidence="10">
    <location>
        <begin position="340"/>
        <end position="373"/>
    </location>
</feature>
<dbReference type="GO" id="GO:0004519">
    <property type="term" value="F:endonuclease activity"/>
    <property type="evidence" value="ECO:0007669"/>
    <property type="project" value="UniProtKB-KW"/>
</dbReference>
<keyword evidence="9" id="KW-0539">Nucleus</keyword>
<evidence type="ECO:0000256" key="8">
    <source>
        <dbReference type="ARBA" id="ARBA00023204"/>
    </source>
</evidence>
<keyword evidence="8" id="KW-0234">DNA repair</keyword>
<evidence type="ECO:0000256" key="4">
    <source>
        <dbReference type="ARBA" id="ARBA00022759"/>
    </source>
</evidence>
<dbReference type="Pfam" id="PF02732">
    <property type="entry name" value="ERCC4"/>
    <property type="match status" value="1"/>
</dbReference>
<organism evidence="12 13">
    <name type="scientific">Cinchona calisaya</name>
    <dbReference type="NCBI Taxonomy" id="153742"/>
    <lineage>
        <taxon>Eukaryota</taxon>
        <taxon>Viridiplantae</taxon>
        <taxon>Streptophyta</taxon>
        <taxon>Embryophyta</taxon>
        <taxon>Tracheophyta</taxon>
        <taxon>Spermatophyta</taxon>
        <taxon>Magnoliopsida</taxon>
        <taxon>eudicotyledons</taxon>
        <taxon>Gunneridae</taxon>
        <taxon>Pentapetalae</taxon>
        <taxon>asterids</taxon>
        <taxon>lamiids</taxon>
        <taxon>Gentianales</taxon>
        <taxon>Rubiaceae</taxon>
        <taxon>Cinchonoideae</taxon>
        <taxon>Cinchoneae</taxon>
        <taxon>Cinchona</taxon>
    </lineage>
</organism>
<protein>
    <recommendedName>
        <fullName evidence="11">ERCC4 domain-containing protein</fullName>
    </recommendedName>
</protein>
<keyword evidence="6" id="KW-0378">Hydrolase</keyword>
<comment type="caution">
    <text evidence="12">The sequence shown here is derived from an EMBL/GenBank/DDBJ whole genome shotgun (WGS) entry which is preliminary data.</text>
</comment>
<dbReference type="InterPro" id="IPR010994">
    <property type="entry name" value="RuvA_2-like"/>
</dbReference>
<dbReference type="Gene3D" id="1.10.150.20">
    <property type="entry name" value="5' to 3' exonuclease, C-terminal subdomain"/>
    <property type="match status" value="1"/>
</dbReference>
<dbReference type="InterPro" id="IPR011335">
    <property type="entry name" value="Restrct_endonuc-II-like"/>
</dbReference>
<dbReference type="CDD" id="cd20078">
    <property type="entry name" value="XPF_nuclease_XPF_euk"/>
    <property type="match status" value="1"/>
</dbReference>
<feature type="region of interest" description="Disordered" evidence="10">
    <location>
        <begin position="528"/>
        <end position="583"/>
    </location>
</feature>
<evidence type="ECO:0000313" key="12">
    <source>
        <dbReference type="EMBL" id="KAL3497627.1"/>
    </source>
</evidence>
<feature type="compositionally biased region" description="Basic residues" evidence="10">
    <location>
        <begin position="535"/>
        <end position="545"/>
    </location>
</feature>
<dbReference type="FunFam" id="1.10.150.20:FF:000038">
    <property type="entry name" value="DNA repair endonuclease UVH1"/>
    <property type="match status" value="1"/>
</dbReference>
<keyword evidence="5" id="KW-0227">DNA damage</keyword>
<proteinExistence type="inferred from homology"/>
<dbReference type="SMART" id="SM00891">
    <property type="entry name" value="ERCC4"/>
    <property type="match status" value="1"/>
</dbReference>
<keyword evidence="4" id="KW-0255">Endonuclease</keyword>
<comment type="similarity">
    <text evidence="2">Belongs to the XPF family.</text>
</comment>
<evidence type="ECO:0000256" key="2">
    <source>
        <dbReference type="ARBA" id="ARBA00010015"/>
    </source>
</evidence>
<dbReference type="GO" id="GO:0006281">
    <property type="term" value="P:DNA repair"/>
    <property type="evidence" value="ECO:0007669"/>
    <property type="project" value="UniProtKB-KW"/>
</dbReference>
<evidence type="ECO:0000256" key="6">
    <source>
        <dbReference type="ARBA" id="ARBA00022801"/>
    </source>
</evidence>
<feature type="compositionally biased region" description="Basic and acidic residues" evidence="10">
    <location>
        <begin position="553"/>
        <end position="575"/>
    </location>
</feature>
<feature type="compositionally biased region" description="Basic and acidic residues" evidence="10">
    <location>
        <begin position="356"/>
        <end position="366"/>
    </location>
</feature>
<keyword evidence="3" id="KW-0540">Nuclease</keyword>
<evidence type="ECO:0000256" key="3">
    <source>
        <dbReference type="ARBA" id="ARBA00022722"/>
    </source>
</evidence>
<dbReference type="SUPFAM" id="SSF47781">
    <property type="entry name" value="RuvA domain 2-like"/>
    <property type="match status" value="1"/>
</dbReference>
<evidence type="ECO:0000256" key="1">
    <source>
        <dbReference type="ARBA" id="ARBA00004123"/>
    </source>
</evidence>
<dbReference type="GO" id="GO:0016787">
    <property type="term" value="F:hydrolase activity"/>
    <property type="evidence" value="ECO:0007669"/>
    <property type="project" value="UniProtKB-KW"/>
</dbReference>
<evidence type="ECO:0000259" key="11">
    <source>
        <dbReference type="SMART" id="SM00891"/>
    </source>
</evidence>
<keyword evidence="13" id="KW-1185">Reference proteome</keyword>
<evidence type="ECO:0000256" key="9">
    <source>
        <dbReference type="ARBA" id="ARBA00023242"/>
    </source>
</evidence>
<feature type="domain" description="ERCC4" evidence="11">
    <location>
        <begin position="746"/>
        <end position="826"/>
    </location>
</feature>
<dbReference type="EMBL" id="JBJUIK010000017">
    <property type="protein sequence ID" value="KAL3497627.1"/>
    <property type="molecule type" value="Genomic_DNA"/>
</dbReference>
<dbReference type="InterPro" id="IPR047520">
    <property type="entry name" value="XPF_nuclease"/>
</dbReference>
<dbReference type="SUPFAM" id="SSF52980">
    <property type="entry name" value="Restriction endonuclease-like"/>
    <property type="match status" value="1"/>
</dbReference>
<accession>A0ABD2XVP3</accession>
<dbReference type="FunFam" id="3.40.50.10130:FF:000002">
    <property type="entry name" value="DNA repair endonuclease XPF"/>
    <property type="match status" value="1"/>
</dbReference>
<reference evidence="12 13" key="1">
    <citation type="submission" date="2024-11" db="EMBL/GenBank/DDBJ databases">
        <title>A near-complete genome assembly of Cinchona calisaya.</title>
        <authorList>
            <person name="Lian D.C."/>
            <person name="Zhao X.W."/>
            <person name="Wei L."/>
        </authorList>
    </citation>
    <scope>NUCLEOTIDE SEQUENCE [LARGE SCALE GENOMIC DNA]</scope>
    <source>
        <tissue evidence="12">Nenye</tissue>
    </source>
</reference>
<sequence length="977" mass="110469">MVQFHEHIIIDLLEDSQGGLVILSAGLGLHKLIAALLHLHHPSQGSLLILSSSPSQKSSILQNYDSTLSSSSQSPQPSEITSDLPAHHRLSLYSSGGIFFITTRILIVDLLTHRLPTTSVAGVILLNAHSLSDTSTEAFIVRILRSSNRALFVRAFSDRPDAMVSGFAKAERTLKCLFLRKLHLWPRFQVYVSQDLERNPPEVVDIRVPMSPYMIEIQKAVIEVMDACLKEMRKTNKVDVEDLTVENGLFKSFDEIVRRQLDPIWHTLGKKTKQLVSDLKTLRKLLDYLVRYDAVNYLKYLDSLRASESFRSVWIFAESSYKIFDYAKKRVFRFGRLDGGKSAGQSKTATTKKRKLENSNREKEDSAASTDNSAVLQEVLEEPPKWKVLRDILHEIQQEREREFVSDKELITEDRGHNSGIVLVACKDEHSCMQLEDCMNKGSHKVMWEEWEKYLLSKVELQALPKRNKKKTKEPKGFGMLDGVIPSVSGQKVEISSISRQEHEALLAVASEISKKFEKNIVVEDNLQKSEGSGTHKRRRGKGKNKNTLTNGKSEKKAATSGKSEIHSSEDDNRKNQCISTDAGGFLEQPNEVASSEKWWLQKHGQGFHAELLDNNKQLPPVHFHALDTDQHILDILQPSVIVVYHPDMAFVREIEIYKAENPSKEVKVYFLFYEESTEVQKFEASIRRENGAFESLIRQKSLMMIPVDQDVSIGLDSSTEPESIISQNLLTRKAGGRKDAEKETQVIVDMREFMSSLPNVLYQKGMRIIPVTLEVGDYILSPLICVERKSIQDLFGSFASGRLYHQVEMMSRYYRIPVLLIEFSQDKSFSFQSASDIGDDVTPNNIISKLSLLALHFPRLRIVWSRSLHATAEIFASLKANQDEPDEAKAIRVGVPSEEGIVENDVRAENYNTAAVEFLRRLPGVTDSNYRAIMDACTSLAELALLPVERLAELMGGHKAAKSLRDFLDAKYPTLI</sequence>
<dbReference type="Gene3D" id="3.40.50.10130">
    <property type="match status" value="1"/>
</dbReference>
<keyword evidence="7" id="KW-0238">DNA-binding</keyword>
<gene>
    <name evidence="12" type="ORF">ACH5RR_040359</name>
</gene>
<dbReference type="PANTHER" id="PTHR10150">
    <property type="entry name" value="DNA REPAIR ENDONUCLEASE XPF"/>
    <property type="match status" value="1"/>
</dbReference>
<evidence type="ECO:0000256" key="10">
    <source>
        <dbReference type="SAM" id="MobiDB-lite"/>
    </source>
</evidence>
<evidence type="ECO:0000313" key="13">
    <source>
        <dbReference type="Proteomes" id="UP001630127"/>
    </source>
</evidence>
<dbReference type="AlphaFoldDB" id="A0ABD2XVP3"/>